<comment type="caution">
    <text evidence="5">The sequence shown here is derived from an EMBL/GenBank/DDBJ whole genome shotgun (WGS) entry which is preliminary data.</text>
</comment>
<evidence type="ECO:0000313" key="5">
    <source>
        <dbReference type="EMBL" id="KAG7636052.1"/>
    </source>
</evidence>
<feature type="coiled-coil region" evidence="1">
    <location>
        <begin position="1090"/>
        <end position="1117"/>
    </location>
</feature>
<dbReference type="PANTHER" id="PTHR10775:SF182">
    <property type="entry name" value="TRANSPOSON, EN_SPM-LIKE, TRANSPOSASE-ASSOCIATED DOMAIN PROTEIN-RELATED"/>
    <property type="match status" value="1"/>
</dbReference>
<feature type="domain" description="Transposase-associated" evidence="3">
    <location>
        <begin position="161"/>
        <end position="205"/>
    </location>
</feature>
<reference evidence="5 6" key="1">
    <citation type="submission" date="2020-12" db="EMBL/GenBank/DDBJ databases">
        <title>Concerted genomic and epigenomic changes stabilize Arabidopsis allopolyploids.</title>
        <authorList>
            <person name="Chen Z."/>
        </authorList>
    </citation>
    <scope>NUCLEOTIDE SEQUENCE [LARGE SCALE GENOMIC DNA]</scope>
    <source>
        <strain evidence="5">Allo738</strain>
        <tissue evidence="5">Leaf</tissue>
    </source>
</reference>
<organism evidence="5 6">
    <name type="scientific">Arabidopsis thaliana x Arabidopsis arenosa</name>
    <dbReference type="NCBI Taxonomy" id="1240361"/>
    <lineage>
        <taxon>Eukaryota</taxon>
        <taxon>Viridiplantae</taxon>
        <taxon>Streptophyta</taxon>
        <taxon>Embryophyta</taxon>
        <taxon>Tracheophyta</taxon>
        <taxon>Spermatophyta</taxon>
        <taxon>Magnoliopsida</taxon>
        <taxon>eudicotyledons</taxon>
        <taxon>Gunneridae</taxon>
        <taxon>Pentapetalae</taxon>
        <taxon>rosids</taxon>
        <taxon>malvids</taxon>
        <taxon>Brassicales</taxon>
        <taxon>Brassicaceae</taxon>
        <taxon>Camelineae</taxon>
        <taxon>Arabidopsis</taxon>
    </lineage>
</organism>
<sequence length="1477" mass="166960">MDLFAQDGDPVDDGSNLKGENKSLKELVSSVSRSLENRIHGESGYSFTSSTPRFVLRQESMSQSDTKVNVVFLLVTTDHPFIDIPSRGSTRGFSTSSVLFFSKVENMRNAMTMFSRNSGFKSPEIESGNRERSEQLGNGIMDFGDKVNTNSGKSLGLEGDMDMIICPCKDCRNVVRQSDCVVVDHLVRRGMDEAYKLHSDWYHHGDEKSVDKVQSKLNQWNEEVFELYKAAEFFDEELACRGDLGENLVGDLSEIVECEDQREDEFLAKILDAEIPLYPNCSNHSKLSAIVTLFRIKTHNGWSDKSFNELLQTLPSMLPDDNVLHTSLYDVKKILNSFHMGYEKIHACVNDCCLFRKKFKKLEKCPKCNASRWKTNQHTGEDLRWHFTNKSTDGKFRHPVDSVTWDKMNDKYPSFAAEERNIRLGLSTDGFNPFNMKNSNYSCWPVLLVNYNLPPHLCMKKENIMLTLLIPGPQQPGNNIDVYLEPLIEDLNNLWKNGELTYDAFSKSTFTLKAMLLWTISDFPAYGNLAGCKVKGKMGCPLCGKNTDSMWLKFSRKHVYMCHRKGLAPTHRYREKKTWFDGKVEHRRKTRILTGHEVYQNLKNFKNDFGNVKKSGMKRKRTVYKEPVYDSDDVSSESEEDEEVEVDEDELSRWKKRSIFFTLPYWEDLPVRHNLDVMHTEKNVAHSIVSTLLHCGKSKDGLNARKDLQHLGLRHALHPTTQGKRTYLPAAPWSLSKNEKKIFYKRLFDFKGPDGYCSNISRGVSVGECKISGLKSHDYHVMMQQLLPVALRGLLPKGPRTARLRLCAFFNHLCQRVIDIEISISSDEHEDIVKWLAYGPRCTARSYTGYIVNGQRFHTRSLERQSQNSGVYYEATAMCRSSAKDTSQVVDLVSYYGRIIDIILLDYNVFYVPIFRCEWAVRGNGVKVEDGFTLVNLNQSQARFELDEYWQRIFVINQMGNLWRAHKSRRVKAINLAANNQERMNLRPTNINPVEWQKFVKLKTSSAFKKLESGDPSSVTRLQVGSSLVPKRMQEAAEIVGSDAPTFSTNPDEDHLAKLLGPDNPGRLRVMGRGMSKTKLACLQVKNTCMAEMEERQVKLKKQVNDLEDEIIRIKNQRPEAEMGINSAARSVNRKSHRKCVFVDWSETDENVGEGRILSSDPDDIVNDCRLGPTDLKVLVETAYQPDAFLWRPSHKIFNLKEAVGHIIAWPADKCKLLDPDIQIEDIAPLGLKGNKCKLLDLKNAEVIVAEGRWETQEPSALVNGLPLGPKAVKVFVDSVKQPDTSLWRPTAEMSYLEDCLMAFVAWPLSKVDFENPSSPTGHNSTSEVSRSASKAKSAAIASKSADGSKTSATASKAASESKSAAMSSKSASGSESPIDDATGPSSPIRNTLPAQSPLRKSPENKKCKLMDLTGKNRVVAEGRWATNDPAHKVHHTPLGSNAVKVWIDIVKVANVKVWRPSDEIEIMEDALSSCIA</sequence>
<dbReference type="Pfam" id="PF02992">
    <property type="entry name" value="Transposase_21"/>
    <property type="match status" value="1"/>
</dbReference>
<evidence type="ECO:0000259" key="3">
    <source>
        <dbReference type="Pfam" id="PF13963"/>
    </source>
</evidence>
<dbReference type="Pfam" id="PF26133">
    <property type="entry name" value="DUF8039"/>
    <property type="match status" value="2"/>
</dbReference>
<evidence type="ECO:0000256" key="2">
    <source>
        <dbReference type="SAM" id="MobiDB-lite"/>
    </source>
</evidence>
<name>A0A8T2FJ31_9BRAS</name>
<dbReference type="Pfam" id="PF13963">
    <property type="entry name" value="Transpos_assoc"/>
    <property type="match status" value="1"/>
</dbReference>
<dbReference type="Proteomes" id="UP000694240">
    <property type="component" value="Chromosome 2"/>
</dbReference>
<protein>
    <submittedName>
        <fullName evidence="5">Transposase-associated domain</fullName>
    </submittedName>
</protein>
<feature type="compositionally biased region" description="Low complexity" evidence="2">
    <location>
        <begin position="1341"/>
        <end position="1377"/>
    </location>
</feature>
<dbReference type="EMBL" id="JAEFBK010000002">
    <property type="protein sequence ID" value="KAG7636052.1"/>
    <property type="molecule type" value="Genomic_DNA"/>
</dbReference>
<evidence type="ECO:0000313" key="6">
    <source>
        <dbReference type="Proteomes" id="UP000694240"/>
    </source>
</evidence>
<evidence type="ECO:0000259" key="4">
    <source>
        <dbReference type="Pfam" id="PF26133"/>
    </source>
</evidence>
<evidence type="ECO:0000256" key="1">
    <source>
        <dbReference type="SAM" id="Coils"/>
    </source>
</evidence>
<accession>A0A8T2FJ31</accession>
<proteinExistence type="predicted"/>
<feature type="compositionally biased region" description="Polar residues" evidence="2">
    <location>
        <begin position="1384"/>
        <end position="1395"/>
    </location>
</feature>
<feature type="domain" description="DUF8039" evidence="4">
    <location>
        <begin position="1400"/>
        <end position="1477"/>
    </location>
</feature>
<dbReference type="InterPro" id="IPR029480">
    <property type="entry name" value="Transpos_assoc"/>
</dbReference>
<keyword evidence="6" id="KW-1185">Reference proteome</keyword>
<feature type="domain" description="DUF8039" evidence="4">
    <location>
        <begin position="1235"/>
        <end position="1314"/>
    </location>
</feature>
<feature type="region of interest" description="Disordered" evidence="2">
    <location>
        <begin position="1341"/>
        <end position="1407"/>
    </location>
</feature>
<keyword evidence="1" id="KW-0175">Coiled coil</keyword>
<dbReference type="PANTHER" id="PTHR10775">
    <property type="entry name" value="OS08G0208400 PROTEIN"/>
    <property type="match status" value="1"/>
</dbReference>
<dbReference type="InterPro" id="IPR004242">
    <property type="entry name" value="Transposase_21"/>
</dbReference>
<dbReference type="InterPro" id="IPR058352">
    <property type="entry name" value="DUF8039"/>
</dbReference>
<gene>
    <name evidence="5" type="ORF">ISN45_At02g006000</name>
</gene>